<dbReference type="AlphaFoldDB" id="A0A9Q0WJI1"/>
<evidence type="ECO:0000313" key="2">
    <source>
        <dbReference type="Proteomes" id="UP001151752"/>
    </source>
</evidence>
<organism evidence="1 2">
    <name type="scientific">Salix koriyanagi</name>
    <dbReference type="NCBI Taxonomy" id="2511006"/>
    <lineage>
        <taxon>Eukaryota</taxon>
        <taxon>Viridiplantae</taxon>
        <taxon>Streptophyta</taxon>
        <taxon>Embryophyta</taxon>
        <taxon>Tracheophyta</taxon>
        <taxon>Spermatophyta</taxon>
        <taxon>Magnoliopsida</taxon>
        <taxon>eudicotyledons</taxon>
        <taxon>Gunneridae</taxon>
        <taxon>Pentapetalae</taxon>
        <taxon>rosids</taxon>
        <taxon>fabids</taxon>
        <taxon>Malpighiales</taxon>
        <taxon>Salicaceae</taxon>
        <taxon>Saliceae</taxon>
        <taxon>Salix</taxon>
    </lineage>
</organism>
<keyword evidence="2" id="KW-1185">Reference proteome</keyword>
<protein>
    <submittedName>
        <fullName evidence="1">Uncharacterized protein</fullName>
    </submittedName>
</protein>
<dbReference type="EMBL" id="JAPFFM010000003">
    <property type="protein sequence ID" value="KAJ6768452.1"/>
    <property type="molecule type" value="Genomic_DNA"/>
</dbReference>
<comment type="caution">
    <text evidence="1">The sequence shown here is derived from an EMBL/GenBank/DDBJ whole genome shotgun (WGS) entry which is preliminary data.</text>
</comment>
<reference evidence="1" key="2">
    <citation type="journal article" date="2023" name="Int. J. Mol. Sci.">
        <title>De Novo Assembly and Annotation of 11 Diverse Shrub Willow (Salix) Genomes Reveals Novel Gene Organization in Sex-Linked Regions.</title>
        <authorList>
            <person name="Hyden B."/>
            <person name="Feng K."/>
            <person name="Yates T.B."/>
            <person name="Jawdy S."/>
            <person name="Cereghino C."/>
            <person name="Smart L.B."/>
            <person name="Muchero W."/>
        </authorList>
    </citation>
    <scope>NUCLEOTIDE SEQUENCE</scope>
    <source>
        <tissue evidence="1">Shoot tip</tissue>
    </source>
</reference>
<evidence type="ECO:0000313" key="1">
    <source>
        <dbReference type="EMBL" id="KAJ6768452.1"/>
    </source>
</evidence>
<gene>
    <name evidence="1" type="ORF">OIU74_022174</name>
</gene>
<sequence length="34" mass="4099">MLCFRCRLHSFSSFFLSQDLFYNFILLSVLCLSF</sequence>
<dbReference type="Proteomes" id="UP001151752">
    <property type="component" value="Chromosome 8"/>
</dbReference>
<name>A0A9Q0WJI1_9ROSI</name>
<reference evidence="1" key="1">
    <citation type="submission" date="2022-11" db="EMBL/GenBank/DDBJ databases">
        <authorList>
            <person name="Hyden B.L."/>
            <person name="Feng K."/>
            <person name="Yates T."/>
            <person name="Jawdy S."/>
            <person name="Smart L.B."/>
            <person name="Muchero W."/>
        </authorList>
    </citation>
    <scope>NUCLEOTIDE SEQUENCE</scope>
    <source>
        <tissue evidence="1">Shoot tip</tissue>
    </source>
</reference>
<accession>A0A9Q0WJI1</accession>
<proteinExistence type="predicted"/>